<evidence type="ECO:0000313" key="1">
    <source>
        <dbReference type="EMBL" id="NEK56104.1"/>
    </source>
</evidence>
<sequence length="50" mass="5615">RMIVAALKAKDLAKAQQLMDHHLADIEGRVRLTEGQGDRHTFLAVLENFS</sequence>
<name>A0A6P0DTG0_RHILE</name>
<evidence type="ECO:0000313" key="2">
    <source>
        <dbReference type="Proteomes" id="UP000471409"/>
    </source>
</evidence>
<dbReference type="EMBL" id="WXXP01001209">
    <property type="protein sequence ID" value="NEK56104.1"/>
    <property type="molecule type" value="Genomic_DNA"/>
</dbReference>
<comment type="caution">
    <text evidence="1">The sequence shown here is derived from an EMBL/GenBank/DDBJ whole genome shotgun (WGS) entry which is preliminary data.</text>
</comment>
<feature type="non-terminal residue" evidence="1">
    <location>
        <position position="1"/>
    </location>
</feature>
<gene>
    <name evidence="1" type="ORF">GUK36_43555</name>
</gene>
<dbReference type="Proteomes" id="UP000471409">
    <property type="component" value="Unassembled WGS sequence"/>
</dbReference>
<organism evidence="1 2">
    <name type="scientific">Rhizobium leguminosarum</name>
    <dbReference type="NCBI Taxonomy" id="384"/>
    <lineage>
        <taxon>Bacteria</taxon>
        <taxon>Pseudomonadati</taxon>
        <taxon>Pseudomonadota</taxon>
        <taxon>Alphaproteobacteria</taxon>
        <taxon>Hyphomicrobiales</taxon>
        <taxon>Rhizobiaceae</taxon>
        <taxon>Rhizobium/Agrobacterium group</taxon>
        <taxon>Rhizobium</taxon>
    </lineage>
</organism>
<protein>
    <submittedName>
        <fullName evidence="1">GntR family transcriptional regulator</fullName>
    </submittedName>
</protein>
<dbReference type="AlphaFoldDB" id="A0A6P0DTG0"/>
<accession>A0A6P0DTG0</accession>
<proteinExistence type="predicted"/>
<reference evidence="1 2" key="1">
    <citation type="submission" date="2020-01" db="EMBL/GenBank/DDBJ databases">
        <title>Rhizobium genotypes associated with high levels of biological nitrogen fixation by grain legumes in a temperate-maritime cropping system.</title>
        <authorList>
            <person name="Maluk M."/>
            <person name="Francesc Ferrando Molina F."/>
            <person name="Lopez Del Egido L."/>
            <person name="Lafos M."/>
            <person name="Langarica-Fuentes A."/>
            <person name="Gebre Yohannes G."/>
            <person name="Young M.W."/>
            <person name="Martin P."/>
            <person name="Gantlett R."/>
            <person name="Kenicer G."/>
            <person name="Hawes C."/>
            <person name="Begg G.S."/>
            <person name="Quilliam R.S."/>
            <person name="Squire G.R."/>
            <person name="Poole P.S."/>
            <person name="Young P.W."/>
            <person name="Iannetta P.M."/>
            <person name="James E.K."/>
        </authorList>
    </citation>
    <scope>NUCLEOTIDE SEQUENCE [LARGE SCALE GENOMIC DNA]</scope>
    <source>
        <strain evidence="1 2">JHI944</strain>
    </source>
</reference>